<dbReference type="Proteomes" id="UP001576780">
    <property type="component" value="Unassembled WGS sequence"/>
</dbReference>
<evidence type="ECO:0000313" key="2">
    <source>
        <dbReference type="EMBL" id="MFB2837986.1"/>
    </source>
</evidence>
<protein>
    <submittedName>
        <fullName evidence="2">Helix-turn-helix domain-containing protein</fullName>
    </submittedName>
</protein>
<dbReference type="InterPro" id="IPR001387">
    <property type="entry name" value="Cro/C1-type_HTH"/>
</dbReference>
<dbReference type="EMBL" id="JBHFNT010000230">
    <property type="protein sequence ID" value="MFB2837986.1"/>
    <property type="molecule type" value="Genomic_DNA"/>
</dbReference>
<evidence type="ECO:0000259" key="1">
    <source>
        <dbReference type="PROSITE" id="PS50943"/>
    </source>
</evidence>
<gene>
    <name evidence="2" type="ORF">ACE1CA_26080</name>
</gene>
<name>A0ABV4WSY1_9CYAN</name>
<accession>A0ABV4WSY1</accession>
<dbReference type="SUPFAM" id="SSF47413">
    <property type="entry name" value="lambda repressor-like DNA-binding domains"/>
    <property type="match status" value="1"/>
</dbReference>
<dbReference type="CDD" id="cd00093">
    <property type="entry name" value="HTH_XRE"/>
    <property type="match status" value="1"/>
</dbReference>
<keyword evidence="3" id="KW-1185">Reference proteome</keyword>
<evidence type="ECO:0000313" key="3">
    <source>
        <dbReference type="Proteomes" id="UP001576780"/>
    </source>
</evidence>
<dbReference type="Pfam" id="PF01381">
    <property type="entry name" value="HTH_3"/>
    <property type="match status" value="1"/>
</dbReference>
<dbReference type="InterPro" id="IPR010982">
    <property type="entry name" value="Lambda_DNA-bd_dom_sf"/>
</dbReference>
<feature type="domain" description="HTH cro/C1-type" evidence="1">
    <location>
        <begin position="20"/>
        <end position="64"/>
    </location>
</feature>
<comment type="caution">
    <text evidence="2">The sequence shown here is derived from an EMBL/GenBank/DDBJ whole genome shotgun (WGS) entry which is preliminary data.</text>
</comment>
<sequence>MSTKAERLAAFIKELRGSSSQRRFCQQLGVSKSCVNFWESGLAWPDTENLEKLATLKGWSLADLQTYLVKGELPSEEPLEQILSKVRTLPTEAVVEIVAVAVQTLAARTGSGNEQSNVA</sequence>
<dbReference type="Gene3D" id="1.10.260.40">
    <property type="entry name" value="lambda repressor-like DNA-binding domains"/>
    <property type="match status" value="1"/>
</dbReference>
<dbReference type="RefSeq" id="WP_413280323.1">
    <property type="nucleotide sequence ID" value="NZ_JBHFNT010000230.1"/>
</dbReference>
<dbReference type="PROSITE" id="PS50943">
    <property type="entry name" value="HTH_CROC1"/>
    <property type="match status" value="1"/>
</dbReference>
<organism evidence="2 3">
    <name type="scientific">Floridaenema evergladense BLCC-F167</name>
    <dbReference type="NCBI Taxonomy" id="3153639"/>
    <lineage>
        <taxon>Bacteria</taxon>
        <taxon>Bacillati</taxon>
        <taxon>Cyanobacteriota</taxon>
        <taxon>Cyanophyceae</taxon>
        <taxon>Oscillatoriophycideae</taxon>
        <taxon>Aerosakkonematales</taxon>
        <taxon>Aerosakkonemataceae</taxon>
        <taxon>Floridanema</taxon>
        <taxon>Floridanema evergladense</taxon>
    </lineage>
</organism>
<reference evidence="2 3" key="1">
    <citation type="submission" date="2024-09" db="EMBL/GenBank/DDBJ databases">
        <title>Floridaenema gen nov. (Aerosakkonemataceae, Aerosakkonematales ord. nov., Cyanobacteria) from benthic tropical and subtropical fresh waters, with the description of four new species.</title>
        <authorList>
            <person name="Moretto J.A."/>
            <person name="Berthold D.E."/>
            <person name="Lefler F.W."/>
            <person name="Huang I.-S."/>
            <person name="Laughinghouse H. IV."/>
        </authorList>
    </citation>
    <scope>NUCLEOTIDE SEQUENCE [LARGE SCALE GENOMIC DNA]</scope>
    <source>
        <strain evidence="2 3">BLCC-F167</strain>
    </source>
</reference>
<proteinExistence type="predicted"/>